<keyword evidence="1" id="KW-0732">Signal</keyword>
<dbReference type="Proteomes" id="UP000569092">
    <property type="component" value="Unassembled WGS sequence"/>
</dbReference>
<name>A0A7W8N1P1_9BACT</name>
<proteinExistence type="predicted"/>
<evidence type="ECO:0000313" key="3">
    <source>
        <dbReference type="Proteomes" id="UP000569092"/>
    </source>
</evidence>
<feature type="chain" id="PRO_5031194764" evidence="1">
    <location>
        <begin position="21"/>
        <end position="53"/>
    </location>
</feature>
<evidence type="ECO:0000313" key="2">
    <source>
        <dbReference type="EMBL" id="MBB5342467.1"/>
    </source>
</evidence>
<accession>A0A7W8N1P1</accession>
<sequence length="53" mass="6081">MIKYAIFIVILLASTSHAFAQWGQCDPLNRDWFEASDSVDYPTIENICTYPPK</sequence>
<dbReference type="AlphaFoldDB" id="A0A7W8N1P1"/>
<organism evidence="2 3">
    <name type="scientific">Tunturiibacter lichenicola</name>
    <dbReference type="NCBI Taxonomy" id="2051959"/>
    <lineage>
        <taxon>Bacteria</taxon>
        <taxon>Pseudomonadati</taxon>
        <taxon>Acidobacteriota</taxon>
        <taxon>Terriglobia</taxon>
        <taxon>Terriglobales</taxon>
        <taxon>Acidobacteriaceae</taxon>
        <taxon>Tunturiibacter</taxon>
    </lineage>
</organism>
<dbReference type="EMBL" id="JACHDZ010000001">
    <property type="protein sequence ID" value="MBB5342467.1"/>
    <property type="molecule type" value="Genomic_DNA"/>
</dbReference>
<protein>
    <submittedName>
        <fullName evidence="2">Uncharacterized protein</fullName>
    </submittedName>
</protein>
<reference evidence="2 3" key="1">
    <citation type="submission" date="2020-08" db="EMBL/GenBank/DDBJ databases">
        <title>Genomic Encyclopedia of Type Strains, Phase IV (KMG-V): Genome sequencing to study the core and pangenomes of soil and plant-associated prokaryotes.</title>
        <authorList>
            <person name="Whitman W."/>
        </authorList>
    </citation>
    <scope>NUCLEOTIDE SEQUENCE [LARGE SCALE GENOMIC DNA]</scope>
    <source>
        <strain evidence="2 3">M8US30</strain>
    </source>
</reference>
<evidence type="ECO:0000256" key="1">
    <source>
        <dbReference type="SAM" id="SignalP"/>
    </source>
</evidence>
<comment type="caution">
    <text evidence="2">The sequence shown here is derived from an EMBL/GenBank/DDBJ whole genome shotgun (WGS) entry which is preliminary data.</text>
</comment>
<feature type="signal peptide" evidence="1">
    <location>
        <begin position="1"/>
        <end position="20"/>
    </location>
</feature>
<gene>
    <name evidence="2" type="ORF">HDF10_000417</name>
</gene>